<proteinExistence type="predicted"/>
<dbReference type="Gene3D" id="1.10.10.10">
    <property type="entry name" value="Winged helix-like DNA-binding domain superfamily/Winged helix DNA-binding domain"/>
    <property type="match status" value="1"/>
</dbReference>
<dbReference type="EMBL" id="CP116942">
    <property type="protein sequence ID" value="WCO68827.1"/>
    <property type="molecule type" value="Genomic_DNA"/>
</dbReference>
<keyword evidence="6" id="KW-1185">Reference proteome</keyword>
<dbReference type="GO" id="GO:0003677">
    <property type="term" value="F:DNA binding"/>
    <property type="evidence" value="ECO:0007669"/>
    <property type="project" value="UniProtKB-KW"/>
</dbReference>
<dbReference type="PANTHER" id="PTHR33154">
    <property type="entry name" value="TRANSCRIPTIONAL REGULATOR, ARSR FAMILY"/>
    <property type="match status" value="1"/>
</dbReference>
<keyword evidence="3" id="KW-0804">Transcription</keyword>
<dbReference type="SMART" id="SM00418">
    <property type="entry name" value="HTH_ARSR"/>
    <property type="match status" value="1"/>
</dbReference>
<feature type="domain" description="HTH arsR-type" evidence="4">
    <location>
        <begin position="1"/>
        <end position="90"/>
    </location>
</feature>
<accession>A0AAF0BVF8</accession>
<dbReference type="InterPro" id="IPR051081">
    <property type="entry name" value="HTH_MetalResp_TranReg"/>
</dbReference>
<keyword evidence="1" id="KW-0805">Transcription regulation</keyword>
<evidence type="ECO:0000256" key="3">
    <source>
        <dbReference type="ARBA" id="ARBA00023163"/>
    </source>
</evidence>
<evidence type="ECO:0000259" key="4">
    <source>
        <dbReference type="PROSITE" id="PS50987"/>
    </source>
</evidence>
<evidence type="ECO:0000256" key="1">
    <source>
        <dbReference type="ARBA" id="ARBA00023015"/>
    </source>
</evidence>
<evidence type="ECO:0000256" key="2">
    <source>
        <dbReference type="ARBA" id="ARBA00023125"/>
    </source>
</evidence>
<dbReference type="GO" id="GO:0003700">
    <property type="term" value="F:DNA-binding transcription factor activity"/>
    <property type="evidence" value="ECO:0007669"/>
    <property type="project" value="InterPro"/>
</dbReference>
<dbReference type="RefSeq" id="WP_272738342.1">
    <property type="nucleotide sequence ID" value="NZ_CP116942.1"/>
</dbReference>
<evidence type="ECO:0000313" key="5">
    <source>
        <dbReference type="EMBL" id="WCO68827.1"/>
    </source>
</evidence>
<protein>
    <submittedName>
        <fullName evidence="5">Metalloregulator ArsR/SmtB family transcription factor</fullName>
    </submittedName>
</protein>
<dbReference type="NCBIfam" id="NF033788">
    <property type="entry name" value="HTH_metalloreg"/>
    <property type="match status" value="1"/>
</dbReference>
<dbReference type="PRINTS" id="PR00778">
    <property type="entry name" value="HTHARSR"/>
</dbReference>
<gene>
    <name evidence="5" type="ORF">PO878_08830</name>
</gene>
<dbReference type="Proteomes" id="UP001216390">
    <property type="component" value="Chromosome"/>
</dbReference>
<dbReference type="CDD" id="cd00090">
    <property type="entry name" value="HTH_ARSR"/>
    <property type="match status" value="1"/>
</dbReference>
<dbReference type="InterPro" id="IPR036388">
    <property type="entry name" value="WH-like_DNA-bd_sf"/>
</dbReference>
<dbReference type="SUPFAM" id="SSF46785">
    <property type="entry name" value="Winged helix' DNA-binding domain"/>
    <property type="match status" value="1"/>
</dbReference>
<keyword evidence="2" id="KW-0238">DNA-binding</keyword>
<dbReference type="InterPro" id="IPR011991">
    <property type="entry name" value="ArsR-like_HTH"/>
</dbReference>
<evidence type="ECO:0000313" key="6">
    <source>
        <dbReference type="Proteomes" id="UP001216390"/>
    </source>
</evidence>
<dbReference type="AlphaFoldDB" id="A0AAF0BVF8"/>
<organism evidence="5 6">
    <name type="scientific">Iamia majanohamensis</name>
    <dbReference type="NCBI Taxonomy" id="467976"/>
    <lineage>
        <taxon>Bacteria</taxon>
        <taxon>Bacillati</taxon>
        <taxon>Actinomycetota</taxon>
        <taxon>Acidimicrobiia</taxon>
        <taxon>Acidimicrobiales</taxon>
        <taxon>Iamiaceae</taxon>
        <taxon>Iamia</taxon>
    </lineage>
</organism>
<dbReference type="InterPro" id="IPR001845">
    <property type="entry name" value="HTH_ArsR_DNA-bd_dom"/>
</dbReference>
<dbReference type="PROSITE" id="PS50987">
    <property type="entry name" value="HTH_ARSR_2"/>
    <property type="match status" value="1"/>
</dbReference>
<dbReference type="PANTHER" id="PTHR33154:SF33">
    <property type="entry name" value="TRANSCRIPTIONAL REPRESSOR SDPR"/>
    <property type="match status" value="1"/>
</dbReference>
<dbReference type="Pfam" id="PF01022">
    <property type="entry name" value="HTH_5"/>
    <property type="match status" value="1"/>
</dbReference>
<dbReference type="KEGG" id="ima:PO878_08830"/>
<sequence>MQAAVFGALGEPSRLQIVELLRRGPHGVGEIAEALGLRQPQVSKHLKVLDRLGIVDVEARARRRIYHLRAEPFDEIAHWVDSFEHLWEVRLDALGEHLRTHATDTTREDDQ</sequence>
<dbReference type="InterPro" id="IPR036390">
    <property type="entry name" value="WH_DNA-bd_sf"/>
</dbReference>
<reference evidence="5" key="1">
    <citation type="submission" date="2023-01" db="EMBL/GenBank/DDBJ databases">
        <title>The diversity of Class Acidimicrobiia in South China Sea sediment environments and the proposal of Iamia marina sp. nov., a novel species of the genus Iamia.</title>
        <authorList>
            <person name="He Y."/>
            <person name="Tian X."/>
        </authorList>
    </citation>
    <scope>NUCLEOTIDE SEQUENCE</scope>
    <source>
        <strain evidence="5">DSM 19957</strain>
    </source>
</reference>
<name>A0AAF0BVF8_9ACTN</name>